<organism evidence="12 13">
    <name type="scientific">Caballeronia udeis</name>
    <dbReference type="NCBI Taxonomy" id="1232866"/>
    <lineage>
        <taxon>Bacteria</taxon>
        <taxon>Pseudomonadati</taxon>
        <taxon>Pseudomonadota</taxon>
        <taxon>Betaproteobacteria</taxon>
        <taxon>Burkholderiales</taxon>
        <taxon>Burkholderiaceae</taxon>
        <taxon>Caballeronia</taxon>
    </lineage>
</organism>
<dbReference type="InterPro" id="IPR010065">
    <property type="entry name" value="AA_ABC_transptr_permease_3TM"/>
</dbReference>
<gene>
    <name evidence="12" type="ORF">ABH943_004238</name>
</gene>
<dbReference type="Pfam" id="PF00528">
    <property type="entry name" value="BPD_transp_1"/>
    <property type="match status" value="1"/>
</dbReference>
<evidence type="ECO:0000313" key="12">
    <source>
        <dbReference type="EMBL" id="MFK4444216.1"/>
    </source>
</evidence>
<keyword evidence="7" id="KW-0029">Amino-acid transport</keyword>
<keyword evidence="13" id="KW-1185">Reference proteome</keyword>
<reference evidence="12 13" key="1">
    <citation type="submission" date="2024-11" db="EMBL/GenBank/DDBJ databases">
        <title>Using genomics to understand microbial adaptation to soil warming.</title>
        <authorList>
            <person name="Deangelis K.M. PhD."/>
        </authorList>
    </citation>
    <scope>NUCLEOTIDE SEQUENCE [LARGE SCALE GENOMIC DNA]</scope>
    <source>
        <strain evidence="12 13">GAS97</strain>
    </source>
</reference>
<comment type="function">
    <text evidence="1">Part of the binding-protein-dependent transport system for glutamine; probably responsible for the translocation of the substrate across the membrane.</text>
</comment>
<dbReference type="InterPro" id="IPR000515">
    <property type="entry name" value="MetI-like"/>
</dbReference>
<dbReference type="CDD" id="cd06261">
    <property type="entry name" value="TM_PBP2"/>
    <property type="match status" value="1"/>
</dbReference>
<dbReference type="InterPro" id="IPR035906">
    <property type="entry name" value="MetI-like_sf"/>
</dbReference>
<keyword evidence="5" id="KW-1003">Cell membrane</keyword>
<dbReference type="PROSITE" id="PS50928">
    <property type="entry name" value="ABC_TM1"/>
    <property type="match status" value="1"/>
</dbReference>
<evidence type="ECO:0000256" key="2">
    <source>
        <dbReference type="ARBA" id="ARBA00004429"/>
    </source>
</evidence>
<evidence type="ECO:0000256" key="7">
    <source>
        <dbReference type="ARBA" id="ARBA00022970"/>
    </source>
</evidence>
<evidence type="ECO:0000256" key="9">
    <source>
        <dbReference type="ARBA" id="ARBA00023136"/>
    </source>
</evidence>
<evidence type="ECO:0000256" key="10">
    <source>
        <dbReference type="RuleBase" id="RU363032"/>
    </source>
</evidence>
<evidence type="ECO:0000256" key="4">
    <source>
        <dbReference type="ARBA" id="ARBA00022448"/>
    </source>
</evidence>
<evidence type="ECO:0000256" key="5">
    <source>
        <dbReference type="ARBA" id="ARBA00022475"/>
    </source>
</evidence>
<feature type="transmembrane region" description="Helical" evidence="10">
    <location>
        <begin position="231"/>
        <end position="253"/>
    </location>
</feature>
<comment type="similarity">
    <text evidence="3">Belongs to the binding-protein-dependent transport system permease family. HisMQ subfamily.</text>
</comment>
<name>A0ABW8MKL8_9BURK</name>
<keyword evidence="9 10" id="KW-0472">Membrane</keyword>
<evidence type="ECO:0000256" key="1">
    <source>
        <dbReference type="ARBA" id="ARBA00003159"/>
    </source>
</evidence>
<dbReference type="InterPro" id="IPR043429">
    <property type="entry name" value="ArtM/GltK/GlnP/TcyL/YhdX-like"/>
</dbReference>
<evidence type="ECO:0000256" key="3">
    <source>
        <dbReference type="ARBA" id="ARBA00010072"/>
    </source>
</evidence>
<dbReference type="EMBL" id="JBIYDN010000013">
    <property type="protein sequence ID" value="MFK4444216.1"/>
    <property type="molecule type" value="Genomic_DNA"/>
</dbReference>
<sequence>MRNPTATLKPDIPKIRHQKGLYGVFVNVGAIILVLWLIAYPLSFLPEPIGSNAAYFAEGIRVTVLLTMVSGIAGILLGIVTALAKTSRFHILRWLASSYVMAIRGTPLLVQILFTYFALPILVPWLRLDDFAAASVALSLNVGAFNAEALRAGLLAVPQGQLEAARSLGMNGRHVFMDVVFPQAFKIALPSLANNLIALLKDSSLAFGIGVVELTNVGNRVQAASFQPVPVLLTTAVLYFVLTSLLSGAVAAIESRYHVERRSS</sequence>
<keyword evidence="6 10" id="KW-0812">Transmembrane</keyword>
<dbReference type="RefSeq" id="WP_404609249.1">
    <property type="nucleotide sequence ID" value="NZ_JBIYDN010000013.1"/>
</dbReference>
<feature type="transmembrane region" description="Helical" evidence="10">
    <location>
        <begin position="21"/>
        <end position="42"/>
    </location>
</feature>
<feature type="transmembrane region" description="Helical" evidence="10">
    <location>
        <begin position="62"/>
        <end position="84"/>
    </location>
</feature>
<proteinExistence type="inferred from homology"/>
<evidence type="ECO:0000313" key="13">
    <source>
        <dbReference type="Proteomes" id="UP001620514"/>
    </source>
</evidence>
<dbReference type="Gene3D" id="1.10.3720.10">
    <property type="entry name" value="MetI-like"/>
    <property type="match status" value="1"/>
</dbReference>
<feature type="transmembrane region" description="Helical" evidence="10">
    <location>
        <begin position="105"/>
        <end position="126"/>
    </location>
</feature>
<accession>A0ABW8MKL8</accession>
<protein>
    <submittedName>
        <fullName evidence="12">Polar amino acid transport system permease protein</fullName>
    </submittedName>
</protein>
<dbReference type="PANTHER" id="PTHR30614">
    <property type="entry name" value="MEMBRANE COMPONENT OF AMINO ACID ABC TRANSPORTER"/>
    <property type="match status" value="1"/>
</dbReference>
<evidence type="ECO:0000259" key="11">
    <source>
        <dbReference type="PROSITE" id="PS50928"/>
    </source>
</evidence>
<keyword evidence="4 10" id="KW-0813">Transport</keyword>
<keyword evidence="8 10" id="KW-1133">Transmembrane helix</keyword>
<dbReference type="PANTHER" id="PTHR30614:SF20">
    <property type="entry name" value="GLUTAMINE TRANSPORT SYSTEM PERMEASE PROTEIN GLNP"/>
    <property type="match status" value="1"/>
</dbReference>
<dbReference type="NCBIfam" id="TIGR01726">
    <property type="entry name" value="HEQRo_perm_3TM"/>
    <property type="match status" value="1"/>
</dbReference>
<dbReference type="Proteomes" id="UP001620514">
    <property type="component" value="Unassembled WGS sequence"/>
</dbReference>
<evidence type="ECO:0000256" key="6">
    <source>
        <dbReference type="ARBA" id="ARBA00022692"/>
    </source>
</evidence>
<dbReference type="SUPFAM" id="SSF161098">
    <property type="entry name" value="MetI-like"/>
    <property type="match status" value="1"/>
</dbReference>
<comment type="subcellular location">
    <subcellularLocation>
        <location evidence="2">Cell inner membrane</location>
        <topology evidence="2">Multi-pass membrane protein</topology>
    </subcellularLocation>
    <subcellularLocation>
        <location evidence="10">Cell membrane</location>
        <topology evidence="10">Multi-pass membrane protein</topology>
    </subcellularLocation>
</comment>
<feature type="domain" description="ABC transmembrane type-1" evidence="11">
    <location>
        <begin position="60"/>
        <end position="250"/>
    </location>
</feature>
<evidence type="ECO:0000256" key="8">
    <source>
        <dbReference type="ARBA" id="ARBA00022989"/>
    </source>
</evidence>
<comment type="caution">
    <text evidence="12">The sequence shown here is derived from an EMBL/GenBank/DDBJ whole genome shotgun (WGS) entry which is preliminary data.</text>
</comment>